<proteinExistence type="predicted"/>
<organism evidence="2 3">
    <name type="scientific">Bacillus swezeyi</name>
    <dbReference type="NCBI Taxonomy" id="1925020"/>
    <lineage>
        <taxon>Bacteria</taxon>
        <taxon>Bacillati</taxon>
        <taxon>Bacillota</taxon>
        <taxon>Bacilli</taxon>
        <taxon>Bacillales</taxon>
        <taxon>Bacillaceae</taxon>
        <taxon>Bacillus</taxon>
    </lineage>
</organism>
<dbReference type="RefSeq" id="WP_076760873.1">
    <property type="nucleotide sequence ID" value="NZ_JARMDZ010000006.1"/>
</dbReference>
<accession>A0A1R1QCL4</accession>
<feature type="transmembrane region" description="Helical" evidence="1">
    <location>
        <begin position="56"/>
        <end position="78"/>
    </location>
</feature>
<keyword evidence="1" id="KW-0812">Transmembrane</keyword>
<dbReference type="EMBL" id="MTJL01000037">
    <property type="protein sequence ID" value="OMI00874.1"/>
    <property type="molecule type" value="Genomic_DNA"/>
</dbReference>
<feature type="transmembrane region" description="Helical" evidence="1">
    <location>
        <begin position="99"/>
        <end position="123"/>
    </location>
</feature>
<sequence length="229" mass="25996">MWAICLNEFKSLFKSIKSIIIMIIIFWVSYKVAELIENAPADLIRDLGLGDNPNEAGIAVIVFLFGFLIISGLSHDMINREVNSRTIRFLVTKTSHTKIIVGKFLGVWLFWIICMTASFLLVMMVSRTFFWFGAVECMAFLAAAIALNLLFSVIFSKPAMSIFFGIVFALFFPALSFWAINSENVMISSFKYVTPYYYADLGSYFILIDLIYALAVLFGAIVLFKRRDL</sequence>
<dbReference type="AlphaFoldDB" id="A0A1R1QCL4"/>
<gene>
    <name evidence="2" type="ORF">BW143_17785</name>
</gene>
<comment type="caution">
    <text evidence="2">The sequence shown here is derived from an EMBL/GenBank/DDBJ whole genome shotgun (WGS) entry which is preliminary data.</text>
</comment>
<keyword evidence="1" id="KW-1133">Transmembrane helix</keyword>
<feature type="transmembrane region" description="Helical" evidence="1">
    <location>
        <begin position="129"/>
        <end position="155"/>
    </location>
</feature>
<evidence type="ECO:0000313" key="3">
    <source>
        <dbReference type="Proteomes" id="UP000187367"/>
    </source>
</evidence>
<dbReference type="GO" id="GO:0005886">
    <property type="term" value="C:plasma membrane"/>
    <property type="evidence" value="ECO:0007669"/>
    <property type="project" value="UniProtKB-SubCell"/>
</dbReference>
<dbReference type="OrthoDB" id="2580477at2"/>
<feature type="transmembrane region" description="Helical" evidence="1">
    <location>
        <begin position="201"/>
        <end position="224"/>
    </location>
</feature>
<feature type="transmembrane region" description="Helical" evidence="1">
    <location>
        <begin position="12"/>
        <end position="30"/>
    </location>
</feature>
<evidence type="ECO:0000256" key="1">
    <source>
        <dbReference type="SAM" id="Phobius"/>
    </source>
</evidence>
<keyword evidence="1" id="KW-0472">Membrane</keyword>
<evidence type="ECO:0000313" key="2">
    <source>
        <dbReference type="EMBL" id="OMI00874.1"/>
    </source>
</evidence>
<protein>
    <submittedName>
        <fullName evidence="2">Uncharacterized protein</fullName>
    </submittedName>
</protein>
<name>A0A1R1QCL4_9BACI</name>
<dbReference type="GO" id="GO:0140359">
    <property type="term" value="F:ABC-type transporter activity"/>
    <property type="evidence" value="ECO:0007669"/>
    <property type="project" value="InterPro"/>
</dbReference>
<feature type="transmembrane region" description="Helical" evidence="1">
    <location>
        <begin position="162"/>
        <end position="181"/>
    </location>
</feature>
<keyword evidence="3" id="KW-1185">Reference proteome</keyword>
<accession>A0A1R1S0A3</accession>
<reference evidence="2 3" key="1">
    <citation type="submission" date="2017-01" db="EMBL/GenBank/DDBJ databases">
        <title>Bacillus phylogenomics.</title>
        <authorList>
            <person name="Dunlap C."/>
        </authorList>
    </citation>
    <scope>NUCLEOTIDE SEQUENCE [LARGE SCALE GENOMIC DNA]</scope>
    <source>
        <strain evidence="2 3">NRRL B-41282</strain>
    </source>
</reference>
<dbReference type="Proteomes" id="UP000187367">
    <property type="component" value="Unassembled WGS sequence"/>
</dbReference>